<proteinExistence type="predicted"/>
<dbReference type="RefSeq" id="WP_230607997.1">
    <property type="nucleotide sequence ID" value="NZ_JAJNAG010000003.1"/>
</dbReference>
<dbReference type="AlphaFoldDB" id="A0A9X1SNI5"/>
<name>A0A9X1SNI5_9GAMM</name>
<accession>A0A9X1SNI5</accession>
<dbReference type="EMBL" id="JAJNAG010000003">
    <property type="protein sequence ID" value="MCD1125002.1"/>
    <property type="molecule type" value="Genomic_DNA"/>
</dbReference>
<comment type="caution">
    <text evidence="1">The sequence shown here is derived from an EMBL/GenBank/DDBJ whole genome shotgun (WGS) entry which is preliminary data.</text>
</comment>
<gene>
    <name evidence="1" type="ORF">LPW36_02985</name>
</gene>
<reference evidence="1" key="1">
    <citation type="submission" date="2021-11" db="EMBL/GenBank/DDBJ databases">
        <title>Jinshanibacter sp. isolated from one year old Eriocheir sinensis.</title>
        <authorList>
            <person name="Li J.-Y."/>
            <person name="He W."/>
            <person name="Gao T.-H."/>
        </authorList>
    </citation>
    <scope>NUCLEOTIDE SEQUENCE</scope>
    <source>
        <strain evidence="1">LJY008</strain>
    </source>
</reference>
<evidence type="ECO:0000313" key="1">
    <source>
        <dbReference type="EMBL" id="MCD1125002.1"/>
    </source>
</evidence>
<sequence length="106" mass="11658">MSQTQTEAEIFVLQFPFTTAAGNSISQLTLKRLTVKDLKLVKKTHKDPADWDEPLISRSTGLLPEDMDNMDLADYLELQTRFQQITGLGKSDKDADAGTGTAGEVV</sequence>
<dbReference type="Pfam" id="PF10109">
    <property type="entry name" value="Phage_TAC_7"/>
    <property type="match status" value="1"/>
</dbReference>
<evidence type="ECO:0000313" key="2">
    <source>
        <dbReference type="Proteomes" id="UP001139171"/>
    </source>
</evidence>
<dbReference type="InterPro" id="IPR019289">
    <property type="entry name" value="Phage_tail_E/E"/>
</dbReference>
<keyword evidence="2" id="KW-1185">Reference proteome</keyword>
<dbReference type="Proteomes" id="UP001139171">
    <property type="component" value="Unassembled WGS sequence"/>
</dbReference>
<organism evidence="1 2">
    <name type="scientific">Limnobaculum eriocheiris</name>
    <dbReference type="NCBI Taxonomy" id="2897391"/>
    <lineage>
        <taxon>Bacteria</taxon>
        <taxon>Pseudomonadati</taxon>
        <taxon>Pseudomonadota</taxon>
        <taxon>Gammaproteobacteria</taxon>
        <taxon>Enterobacterales</taxon>
        <taxon>Budviciaceae</taxon>
        <taxon>Limnobaculum</taxon>
    </lineage>
</organism>
<protein>
    <submittedName>
        <fullName evidence="1">Phage tail assembly protein</fullName>
    </submittedName>
</protein>